<keyword evidence="3" id="KW-1185">Reference proteome</keyword>
<dbReference type="EMBL" id="JANBUO010002178">
    <property type="protein sequence ID" value="KAJ2795480.1"/>
    <property type="molecule type" value="Genomic_DNA"/>
</dbReference>
<feature type="region of interest" description="Disordered" evidence="1">
    <location>
        <begin position="734"/>
        <end position="756"/>
    </location>
</feature>
<reference evidence="2" key="1">
    <citation type="submission" date="2022-07" db="EMBL/GenBank/DDBJ databases">
        <title>Phylogenomic reconstructions and comparative analyses of Kickxellomycotina fungi.</title>
        <authorList>
            <person name="Reynolds N.K."/>
            <person name="Stajich J.E."/>
            <person name="Barry K."/>
            <person name="Grigoriev I.V."/>
            <person name="Crous P."/>
            <person name="Smith M.E."/>
        </authorList>
    </citation>
    <scope>NUCLEOTIDE SEQUENCE</scope>
    <source>
        <strain evidence="2">NRRL 1565</strain>
    </source>
</reference>
<feature type="region of interest" description="Disordered" evidence="1">
    <location>
        <begin position="385"/>
        <end position="407"/>
    </location>
</feature>
<feature type="compositionally biased region" description="Basic and acidic residues" evidence="1">
    <location>
        <begin position="480"/>
        <end position="516"/>
    </location>
</feature>
<accession>A0A9W8HQX0</accession>
<dbReference type="AlphaFoldDB" id="A0A9W8HQX0"/>
<proteinExistence type="predicted"/>
<organism evidence="2 3">
    <name type="scientific">Coemansia guatemalensis</name>
    <dbReference type="NCBI Taxonomy" id="2761395"/>
    <lineage>
        <taxon>Eukaryota</taxon>
        <taxon>Fungi</taxon>
        <taxon>Fungi incertae sedis</taxon>
        <taxon>Zoopagomycota</taxon>
        <taxon>Kickxellomycotina</taxon>
        <taxon>Kickxellomycetes</taxon>
        <taxon>Kickxellales</taxon>
        <taxon>Kickxellaceae</taxon>
        <taxon>Coemansia</taxon>
    </lineage>
</organism>
<comment type="caution">
    <text evidence="2">The sequence shown here is derived from an EMBL/GenBank/DDBJ whole genome shotgun (WGS) entry which is preliminary data.</text>
</comment>
<dbReference type="OrthoDB" id="2264437at2759"/>
<feature type="compositionally biased region" description="Basic and acidic residues" evidence="1">
    <location>
        <begin position="389"/>
        <end position="402"/>
    </location>
</feature>
<gene>
    <name evidence="2" type="ORF">H4R20_005864</name>
</gene>
<feature type="region of interest" description="Disordered" evidence="1">
    <location>
        <begin position="462"/>
        <end position="543"/>
    </location>
</feature>
<protein>
    <submittedName>
        <fullName evidence="2">Uncharacterized protein</fullName>
    </submittedName>
</protein>
<evidence type="ECO:0000256" key="1">
    <source>
        <dbReference type="SAM" id="MobiDB-lite"/>
    </source>
</evidence>
<evidence type="ECO:0000313" key="3">
    <source>
        <dbReference type="Proteomes" id="UP001140094"/>
    </source>
</evidence>
<name>A0A9W8HQX0_9FUNG</name>
<feature type="region of interest" description="Disordered" evidence="1">
    <location>
        <begin position="274"/>
        <end position="303"/>
    </location>
</feature>
<sequence>MTSEFTFIAYQRLAPFFAAYGSDFKLSAKGIYYDVKVQPIKHLRGYYELARILEEGGQRSFQCFPLRTGWIPAHIMLDTMIARRAILELPGNPRGGFRNTWAQIVNLGSKPFYQRNGFAFRGTIQTNGVTASIVKITSTYTRGKKRRSASAANDDDDAAIPIINELTREQLKEIEESSVYIDPGRRQLIHAMGHGSTSEVPQLFRTTMAERMSQMHLHEYNEIRDNLKTHEVRDAELDLSTVNCKTLVPAAYDSYIRKRAEHWETLSNFYSDTMTTAPSEDGQRRREKWHQQRQQKWGQRNERHEEQATCQLRNQEKQCNCRAWQQLLQEEWRKQLPMKHRHGEAYCEKLQNQEAAHRNQQQEHGHDREQSRECLVHEPADVQQCTHQETQRRQVEEEHQLREQQTQELEDLYQQQQKELEELKYNQSKKCQTELLNAPATAEESAGESAEAAARSLATAAPAVSSGSVPPAAESALPEDVQKRRGIGQDKRNQKEANRKRKLTDAQHTELEEKRLGKIQSMKQQRCEQKNRRQHGQQDIQNQHIQCQEERTQGLLPRHHPWSTWPLHRKLQESAYINHKRMDAKVACDLRQKFGLDPTLILGNWSAGMVRYHAPIPGKGLRRMLIKHGFRVFHIDEFKTSTWCPYCGEGTLEKFLDVENPRPHRRAKMPVITSHAVLCCNNDNCVGRPVDTMTGNSVKRIINRDLAACMNFKNIVDGLRNNGSVPERFVRQQRAANVPAVTSNSNGREAPDDEPPARLWTILK</sequence>
<evidence type="ECO:0000313" key="2">
    <source>
        <dbReference type="EMBL" id="KAJ2795480.1"/>
    </source>
</evidence>
<dbReference type="Proteomes" id="UP001140094">
    <property type="component" value="Unassembled WGS sequence"/>
</dbReference>